<evidence type="ECO:0000256" key="1">
    <source>
        <dbReference type="SAM" id="MobiDB-lite"/>
    </source>
</evidence>
<comment type="caution">
    <text evidence="2">The sequence shown here is derived from an EMBL/GenBank/DDBJ whole genome shotgun (WGS) entry which is preliminary data.</text>
</comment>
<sequence length="164" mass="17578">MKVNILLEQIWSGAVTVWRDGEQGEIARGVCALLPVETICLANAEPHRAPRILPEATELLPGLSLGDVLAEELGLTVPFGAVVIFEEVAQAPGQFQSGDEIWDEAAKALQYVGRDVSHPEAATVPPAGFRDDGLNARFFGGQARGNKARSERSTQFSRGDRALG</sequence>
<dbReference type="AlphaFoldDB" id="A0AAN4UPM4"/>
<evidence type="ECO:0000313" key="5">
    <source>
        <dbReference type="Proteomes" id="UP000634647"/>
    </source>
</evidence>
<accession>A0AAN4UPM4</accession>
<dbReference type="RefSeq" id="WP_035841786.1">
    <property type="nucleotide sequence ID" value="NZ_BNAB01000002.1"/>
</dbReference>
<protein>
    <submittedName>
        <fullName evidence="2">Uncharacterized protein</fullName>
    </submittedName>
</protein>
<evidence type="ECO:0000313" key="3">
    <source>
        <dbReference type="EMBL" id="SDW31052.1"/>
    </source>
</evidence>
<reference evidence="3 4" key="2">
    <citation type="submission" date="2016-10" db="EMBL/GenBank/DDBJ databases">
        <authorList>
            <person name="Varghese N."/>
            <person name="Submissions S."/>
        </authorList>
    </citation>
    <scope>NUCLEOTIDE SEQUENCE [LARGE SCALE GENOMIC DNA]</scope>
    <source>
        <strain evidence="3 4">DSM 24802</strain>
    </source>
</reference>
<evidence type="ECO:0000313" key="4">
    <source>
        <dbReference type="Proteomes" id="UP000199541"/>
    </source>
</evidence>
<feature type="region of interest" description="Disordered" evidence="1">
    <location>
        <begin position="140"/>
        <end position="164"/>
    </location>
</feature>
<proteinExistence type="predicted"/>
<dbReference type="EMBL" id="BNAB01000002">
    <property type="protein sequence ID" value="GHD99224.1"/>
    <property type="molecule type" value="Genomic_DNA"/>
</dbReference>
<evidence type="ECO:0000313" key="2">
    <source>
        <dbReference type="EMBL" id="GHD99224.1"/>
    </source>
</evidence>
<dbReference type="EMBL" id="FNOB01000002">
    <property type="protein sequence ID" value="SDW31052.1"/>
    <property type="molecule type" value="Genomic_DNA"/>
</dbReference>
<organism evidence="2 5">
    <name type="scientific">Allgaiera indica</name>
    <dbReference type="NCBI Taxonomy" id="765699"/>
    <lineage>
        <taxon>Bacteria</taxon>
        <taxon>Pseudomonadati</taxon>
        <taxon>Pseudomonadota</taxon>
        <taxon>Alphaproteobacteria</taxon>
        <taxon>Rhodobacterales</taxon>
        <taxon>Paracoccaceae</taxon>
        <taxon>Allgaiera</taxon>
    </lineage>
</organism>
<reference evidence="2" key="1">
    <citation type="journal article" date="2014" name="Int. J. Syst. Evol. Microbiol.">
        <title>Complete genome sequence of Corynebacterium casei LMG S-19264T (=DSM 44701T), isolated from a smear-ripened cheese.</title>
        <authorList>
            <consortium name="US DOE Joint Genome Institute (JGI-PGF)"/>
            <person name="Walter F."/>
            <person name="Albersmeier A."/>
            <person name="Kalinowski J."/>
            <person name="Ruckert C."/>
        </authorList>
    </citation>
    <scope>NUCLEOTIDE SEQUENCE</scope>
    <source>
        <strain evidence="2">CGMCC 1.10859</strain>
    </source>
</reference>
<dbReference type="Proteomes" id="UP000199541">
    <property type="component" value="Unassembled WGS sequence"/>
</dbReference>
<feature type="compositionally biased region" description="Basic and acidic residues" evidence="1">
    <location>
        <begin position="148"/>
        <end position="164"/>
    </location>
</feature>
<dbReference type="Proteomes" id="UP000634647">
    <property type="component" value="Unassembled WGS sequence"/>
</dbReference>
<keyword evidence="4" id="KW-1185">Reference proteome</keyword>
<name>A0AAN4UPM4_9RHOB</name>
<gene>
    <name evidence="2" type="ORF">GCM10008024_05750</name>
    <name evidence="3" type="ORF">SAMN05444006_102300</name>
</gene>
<reference evidence="2" key="3">
    <citation type="submission" date="2023-06" db="EMBL/GenBank/DDBJ databases">
        <authorList>
            <person name="Sun Q."/>
            <person name="Zhou Y."/>
        </authorList>
    </citation>
    <scope>NUCLEOTIDE SEQUENCE</scope>
    <source>
        <strain evidence="2">CGMCC 1.10859</strain>
    </source>
</reference>